<protein>
    <submittedName>
        <fullName evidence="2">Uncharacterized protein</fullName>
    </submittedName>
</protein>
<sequence length="70" mass="8277">MLFCKINKTTVTKGKANLRLKNFEAVRCEFLNESSFKSERIIEIERMALSFSPSSVFFSMILFFLWFESH</sequence>
<dbReference type="EMBL" id="LUTY01002394">
    <property type="protein sequence ID" value="OAD20412.1"/>
    <property type="molecule type" value="Genomic_DNA"/>
</dbReference>
<dbReference type="AlphaFoldDB" id="A0A176RX88"/>
<proteinExistence type="predicted"/>
<accession>A0A176RX88</accession>
<evidence type="ECO:0000313" key="3">
    <source>
        <dbReference type="Proteomes" id="UP000076962"/>
    </source>
</evidence>
<name>A0A176RX88_9GAMM</name>
<keyword evidence="1" id="KW-1133">Transmembrane helix</keyword>
<keyword evidence="3" id="KW-1185">Reference proteome</keyword>
<organism evidence="2 3">
    <name type="scientific">Candidatus Thiomargarita nelsonii</name>
    <dbReference type="NCBI Taxonomy" id="1003181"/>
    <lineage>
        <taxon>Bacteria</taxon>
        <taxon>Pseudomonadati</taxon>
        <taxon>Pseudomonadota</taxon>
        <taxon>Gammaproteobacteria</taxon>
        <taxon>Thiotrichales</taxon>
        <taxon>Thiotrichaceae</taxon>
        <taxon>Thiomargarita</taxon>
    </lineage>
</organism>
<feature type="transmembrane region" description="Helical" evidence="1">
    <location>
        <begin position="47"/>
        <end position="67"/>
    </location>
</feature>
<keyword evidence="1" id="KW-0812">Transmembrane</keyword>
<dbReference type="Proteomes" id="UP000076962">
    <property type="component" value="Unassembled WGS sequence"/>
</dbReference>
<gene>
    <name evidence="2" type="ORF">THIOM_003883</name>
</gene>
<reference evidence="2 3" key="1">
    <citation type="submission" date="2016-05" db="EMBL/GenBank/DDBJ databases">
        <title>Single-cell genome of chain-forming Candidatus Thiomargarita nelsonii and comparison to other large sulfur-oxidizing bacteria.</title>
        <authorList>
            <person name="Winkel M."/>
            <person name="Salman V."/>
            <person name="Woyke T."/>
            <person name="Schulz-Vogt H."/>
            <person name="Richter M."/>
            <person name="Flood B."/>
            <person name="Bailey J."/>
            <person name="Amann R."/>
            <person name="Mussmann M."/>
        </authorList>
    </citation>
    <scope>NUCLEOTIDE SEQUENCE [LARGE SCALE GENOMIC DNA]</scope>
    <source>
        <strain evidence="2 3">THI036</strain>
    </source>
</reference>
<keyword evidence="1" id="KW-0472">Membrane</keyword>
<evidence type="ECO:0000256" key="1">
    <source>
        <dbReference type="SAM" id="Phobius"/>
    </source>
</evidence>
<comment type="caution">
    <text evidence="2">The sequence shown here is derived from an EMBL/GenBank/DDBJ whole genome shotgun (WGS) entry which is preliminary data.</text>
</comment>
<evidence type="ECO:0000313" key="2">
    <source>
        <dbReference type="EMBL" id="OAD20412.1"/>
    </source>
</evidence>